<dbReference type="OrthoDB" id="3667834at2"/>
<organism evidence="2 3">
    <name type="scientific">Georhizobium profundi</name>
    <dbReference type="NCBI Taxonomy" id="2341112"/>
    <lineage>
        <taxon>Bacteria</taxon>
        <taxon>Pseudomonadati</taxon>
        <taxon>Pseudomonadota</taxon>
        <taxon>Alphaproteobacteria</taxon>
        <taxon>Hyphomicrobiales</taxon>
        <taxon>Rhizobiaceae</taxon>
        <taxon>Georhizobium</taxon>
    </lineage>
</organism>
<dbReference type="KEGG" id="abaw:D5400_06840"/>
<dbReference type="InterPro" id="IPR029032">
    <property type="entry name" value="AhpD-like"/>
</dbReference>
<dbReference type="SUPFAM" id="SSF69118">
    <property type="entry name" value="AhpD-like"/>
    <property type="match status" value="1"/>
</dbReference>
<protein>
    <submittedName>
        <fullName evidence="2">Alkylhydroperoxidase</fullName>
    </submittedName>
</protein>
<keyword evidence="2" id="KW-0560">Oxidoreductase</keyword>
<dbReference type="GO" id="GO:0051920">
    <property type="term" value="F:peroxiredoxin activity"/>
    <property type="evidence" value="ECO:0007669"/>
    <property type="project" value="InterPro"/>
</dbReference>
<dbReference type="InterPro" id="IPR003779">
    <property type="entry name" value="CMD-like"/>
</dbReference>
<gene>
    <name evidence="2" type="ORF">D5400_06840</name>
</gene>
<dbReference type="EMBL" id="CP032509">
    <property type="protein sequence ID" value="AZN71031.1"/>
    <property type="molecule type" value="Genomic_DNA"/>
</dbReference>
<dbReference type="PANTHER" id="PTHR35446:SF2">
    <property type="entry name" value="CARBOXYMUCONOLACTONE DECARBOXYLASE-LIKE DOMAIN-CONTAINING PROTEIN"/>
    <property type="match status" value="1"/>
</dbReference>
<keyword evidence="3" id="KW-1185">Reference proteome</keyword>
<name>A0A3S9B2C3_9HYPH</name>
<reference evidence="2 3" key="1">
    <citation type="submission" date="2018-09" db="EMBL/GenBank/DDBJ databases">
        <title>Marinorhizobium profundi gen. nov., sp. nov., isolated from a deep-sea sediment sample from the New Britain Trench and proposal of Marinorhizobiaceae fam. nov. in the order Rhizobiales of the class Alphaproteobacteria.</title>
        <authorList>
            <person name="Cao J."/>
        </authorList>
    </citation>
    <scope>NUCLEOTIDE SEQUENCE [LARGE SCALE GENOMIC DNA]</scope>
    <source>
        <strain evidence="2 3">WS11</strain>
    </source>
</reference>
<dbReference type="PANTHER" id="PTHR35446">
    <property type="entry name" value="SI:CH211-175M2.5"/>
    <property type="match status" value="1"/>
</dbReference>
<feature type="domain" description="Carboxymuconolactone decarboxylase-like" evidence="1">
    <location>
        <begin position="57"/>
        <end position="138"/>
    </location>
</feature>
<dbReference type="AlphaFoldDB" id="A0A3S9B2C3"/>
<dbReference type="NCBIfam" id="TIGR00778">
    <property type="entry name" value="ahpD_dom"/>
    <property type="match status" value="1"/>
</dbReference>
<evidence type="ECO:0000313" key="2">
    <source>
        <dbReference type="EMBL" id="AZN71031.1"/>
    </source>
</evidence>
<sequence length="193" mass="21382">MNAVIHNFTTEVPEWRPRVKPIDLEEATPEQLDALKVTPSNTKVSDYVLVLANDVETLKVRTPLFNAIMYNKGGLSRAEREIGATAASVVNRCVYCAAVHSSRYNQLAKDEAVMQRIFADGEEADLDERASAIFKFATKLSKAPSEADADDMQRLRDIGMSEEEILDLILSTALFGWANRLMHVLGDPVAKAD</sequence>
<dbReference type="Gene3D" id="1.20.1290.10">
    <property type="entry name" value="AhpD-like"/>
    <property type="match status" value="1"/>
</dbReference>
<dbReference type="RefSeq" id="WP_126008884.1">
    <property type="nucleotide sequence ID" value="NZ_CP032509.1"/>
</dbReference>
<evidence type="ECO:0000259" key="1">
    <source>
        <dbReference type="Pfam" id="PF02627"/>
    </source>
</evidence>
<accession>A0A3S9B2C3</accession>
<dbReference type="InterPro" id="IPR010195">
    <property type="entry name" value="Uncharacterised_peroxidase-rel"/>
</dbReference>
<evidence type="ECO:0000313" key="3">
    <source>
        <dbReference type="Proteomes" id="UP000268192"/>
    </source>
</evidence>
<dbReference type="NCBIfam" id="TIGR01926">
    <property type="entry name" value="peroxid_rel"/>
    <property type="match status" value="1"/>
</dbReference>
<proteinExistence type="predicted"/>
<keyword evidence="2" id="KW-0575">Peroxidase</keyword>
<dbReference type="InterPro" id="IPR004675">
    <property type="entry name" value="AhpD_core"/>
</dbReference>
<dbReference type="Proteomes" id="UP000268192">
    <property type="component" value="Chromosome"/>
</dbReference>
<dbReference type="Pfam" id="PF02627">
    <property type="entry name" value="CMD"/>
    <property type="match status" value="1"/>
</dbReference>